<keyword evidence="2" id="KW-0547">Nucleotide-binding</keyword>
<sequence length="1137" mass="132564">MSELYDGLLKGLYRLSDSNTSSTDSKSRLLLSSINRLKALGIPYYPSTSTDQIDILNSQIEAYNRLFIEQQPLDSQFLARSGCTKVTDDVFDNEVVDNEIADNTISLNDILTLSSSIQRGNSTWGCSNGWKEYYNYLQDLKLKRFINNIDSVAHSLCNNKTQGSSIENYVFEFLNVIGIQYTTVEDTLKALEFVKQKAKLLNYQKYIHVQLFIHCFINLNDYTTPSSNKNFTKDLLEHFKHFFNFHKERMKRIKKLSHSISKRLTFADRKQDPSTSALQKERLDALRAHDEEAYMKLLEHTKNSRFLQLIKQTEEYMQHILELVLQQRPSELTEMVNEMPIEEDGDNSAYNSMKKIKHRYYTLTHLINEQIIDHPPSLGGMKLRGYQMKGLSWLVSLYNNGLNGILADEMGLGKTIQTVSLLAYLNDMKNVAGPHLVVAPLSTLHGNWEIELKRWFSSCNVCVYEGSKEWRRGIRHKWLGNGPKFNVLLTTDAFVIRDKIHLRKFNWEYLIVDEAHRLKNPNSKLVRVLNQGFRIKRRLALTGTPLQNDIQELWALLNFLMPHVFGNVRTFYEWFNEPLWSLTKLKDDSEHVLSMTEEEKLLIIDRLHKILRPFLLRREKYEVADEVPRKMEQLILCPLSGIQTKLYKMINQTPSGNNKMVQLRKVCNHPYLFCGSIIPSDHTLITSCGKFIMLENILYKLKAAKHRVLIFSQMTRLLDLLEIFMTMHSYKYLRLDGSTNSADRQSRLNMFNEVNSPYFAFILSTKAGGLGLNLQSADTVIIYDSDWNPQNDEQAQSRVHRIGQKRKVLILRFITPNTVEEAILKSTSTKLEQDALAIKSGTYHGEYVQDHQNSDKVREILRRQECQQLFCYKFDSHYFNVLMSRSKEDLMIFDYIDAKFKAMDYSSPFPVEIFPPSLYTWIKTAYKYPQVMEDQLSLEQMQEEWEREYSRQQITAVKLDPDVVKSYNEEAVNSITNIPLDYPVSKKVEYDNSTPWLTIMDHDTRLIALNKGIQRAVEEAIAMKQFVEFINLPNEDLYLDYYKYIKRPICLKNMLDDAIEHKFTNIAQLEKCLSLLSSNAKEYNGSESQMFYMVWLILSLECSGMVLYKSRKYACQFLSKDDSMFLSDSEKIVDKNK</sequence>
<feature type="domain" description="Helicase C-terminal" evidence="13">
    <location>
        <begin position="693"/>
        <end position="842"/>
    </location>
</feature>
<dbReference type="InterPro" id="IPR001650">
    <property type="entry name" value="Helicase_C-like"/>
</dbReference>
<dbReference type="InterPro" id="IPR038718">
    <property type="entry name" value="SNF2-like_sf"/>
</dbReference>
<dbReference type="KEGG" id="bmic:BMR1_02g02025"/>
<dbReference type="PROSITE" id="PS50014">
    <property type="entry name" value="BROMODOMAIN_2"/>
    <property type="match status" value="1"/>
</dbReference>
<dbReference type="GO" id="GO:0005524">
    <property type="term" value="F:ATP binding"/>
    <property type="evidence" value="ECO:0007669"/>
    <property type="project" value="UniProtKB-KW"/>
</dbReference>
<dbReference type="SMART" id="SM00490">
    <property type="entry name" value="HELICc"/>
    <property type="match status" value="1"/>
</dbReference>
<evidence type="ECO:0000256" key="4">
    <source>
        <dbReference type="ARBA" id="ARBA00022806"/>
    </source>
</evidence>
<reference evidence="14 15" key="1">
    <citation type="journal article" date="2012" name="Nucleic Acids Res.">
        <title>Sequencing of the smallest Apicomplexan genome from the human pathogen Babesia microti.</title>
        <authorList>
            <person name="Cornillot E."/>
            <person name="Hadj-Kaddour K."/>
            <person name="Dassouli A."/>
            <person name="Noel B."/>
            <person name="Ranwez V."/>
            <person name="Vacherie B."/>
            <person name="Augagneur Y."/>
            <person name="Bres V."/>
            <person name="Duclos A."/>
            <person name="Randazzo S."/>
            <person name="Carcy B."/>
            <person name="Debierre-Grockiego F."/>
            <person name="Delbecq S."/>
            <person name="Moubri-Menage K."/>
            <person name="Shams-Eldin H."/>
            <person name="Usmani-Brown S."/>
            <person name="Bringaud F."/>
            <person name="Wincker P."/>
            <person name="Vivares C.P."/>
            <person name="Schwarz R.T."/>
            <person name="Schetters T.P."/>
            <person name="Krause P.J."/>
            <person name="Gorenflot A."/>
            <person name="Berry V."/>
            <person name="Barbe V."/>
            <person name="Ben Mamoun C."/>
        </authorList>
    </citation>
    <scope>NUCLEOTIDE SEQUENCE [LARGE SCALE GENOMIC DNA]</scope>
    <source>
        <strain evidence="14 15">RI</strain>
    </source>
</reference>
<accession>A0A1R4AAD4</accession>
<evidence type="ECO:0000256" key="3">
    <source>
        <dbReference type="ARBA" id="ARBA00022801"/>
    </source>
</evidence>
<dbReference type="GO" id="GO:0006325">
    <property type="term" value="P:chromatin organization"/>
    <property type="evidence" value="ECO:0007669"/>
    <property type="project" value="UniProtKB-KW"/>
</dbReference>
<dbReference type="EMBL" id="FO082872">
    <property type="protein sequence ID" value="SJK85963.1"/>
    <property type="molecule type" value="Genomic_DNA"/>
</dbReference>
<dbReference type="GeneID" id="24424191"/>
<feature type="domain" description="Bromo" evidence="11">
    <location>
        <begin position="1029"/>
        <end position="1091"/>
    </location>
</feature>
<dbReference type="PROSITE" id="PS51192">
    <property type="entry name" value="HELICASE_ATP_BIND_1"/>
    <property type="match status" value="1"/>
</dbReference>
<evidence type="ECO:0000256" key="1">
    <source>
        <dbReference type="ARBA" id="ARBA00004123"/>
    </source>
</evidence>
<reference evidence="14 15" key="2">
    <citation type="journal article" date="2013" name="PLoS ONE">
        <title>Whole genome mapping and re-organization of the nuclear and mitochondrial genomes of Babesia microti isolates.</title>
        <authorList>
            <person name="Cornillot E."/>
            <person name="Dassouli A."/>
            <person name="Garg A."/>
            <person name="Pachikara N."/>
            <person name="Randazzo S."/>
            <person name="Depoix D."/>
            <person name="Carcy B."/>
            <person name="Delbecq S."/>
            <person name="Frutos R."/>
            <person name="Silva J.C."/>
            <person name="Sutton R."/>
            <person name="Krause P.J."/>
            <person name="Mamoun C.B."/>
        </authorList>
    </citation>
    <scope>NUCLEOTIDE SEQUENCE [LARGE SCALE GENOMIC DNA]</scope>
    <source>
        <strain evidence="14 15">RI</strain>
    </source>
</reference>
<evidence type="ECO:0000313" key="14">
    <source>
        <dbReference type="EMBL" id="SJK85963.1"/>
    </source>
</evidence>
<dbReference type="PROSITE" id="PS51194">
    <property type="entry name" value="HELICASE_CTER"/>
    <property type="match status" value="1"/>
</dbReference>
<evidence type="ECO:0000256" key="9">
    <source>
        <dbReference type="ARBA" id="ARBA00023242"/>
    </source>
</evidence>
<evidence type="ECO:0000313" key="15">
    <source>
        <dbReference type="Proteomes" id="UP000002899"/>
    </source>
</evidence>
<dbReference type="SUPFAM" id="SSF47370">
    <property type="entry name" value="Bromodomain"/>
    <property type="match status" value="1"/>
</dbReference>
<reference evidence="14 15" key="3">
    <citation type="journal article" date="2016" name="Sci. Rep.">
        <title>Genome-wide diversity and gene expression profiling of Babesia microti isolates identify polymorphic genes that mediate host-pathogen interactions.</title>
        <authorList>
            <person name="Silva J.C."/>
            <person name="Cornillot E."/>
            <person name="McCracken C."/>
            <person name="Usmani-Brown S."/>
            <person name="Dwivedi A."/>
            <person name="Ifeonu O.O."/>
            <person name="Crabtree J."/>
            <person name="Gotia H.T."/>
            <person name="Virji A.Z."/>
            <person name="Reynes C."/>
            <person name="Colinge J."/>
            <person name="Kumar V."/>
            <person name="Lawres L."/>
            <person name="Pazzi J.E."/>
            <person name="Pablo J.V."/>
            <person name="Hung C."/>
            <person name="Brancato J."/>
            <person name="Kumari P."/>
            <person name="Orvis J."/>
            <person name="Tretina K."/>
            <person name="Chibucos M."/>
            <person name="Ott S."/>
            <person name="Sadzewicz L."/>
            <person name="Sengamalay N."/>
            <person name="Shetty A.C."/>
            <person name="Su Q."/>
            <person name="Tallon L."/>
            <person name="Fraser C.M."/>
            <person name="Frutos R."/>
            <person name="Molina D.M."/>
            <person name="Krause P.J."/>
            <person name="Ben Mamoun C."/>
        </authorList>
    </citation>
    <scope>NUCLEOTIDE SEQUENCE [LARGE SCALE GENOMIC DNA]</scope>
    <source>
        <strain evidence="14 15">RI</strain>
    </source>
</reference>
<keyword evidence="3 14" id="KW-0378">Hydrolase</keyword>
<dbReference type="Gene3D" id="1.20.920.10">
    <property type="entry name" value="Bromodomain-like"/>
    <property type="match status" value="1"/>
</dbReference>
<name>A0A1R4AAD4_BABMR</name>
<organism evidence="14 15">
    <name type="scientific">Babesia microti (strain RI)</name>
    <dbReference type="NCBI Taxonomy" id="1133968"/>
    <lineage>
        <taxon>Eukaryota</taxon>
        <taxon>Sar</taxon>
        <taxon>Alveolata</taxon>
        <taxon>Apicomplexa</taxon>
        <taxon>Aconoidasida</taxon>
        <taxon>Piroplasmida</taxon>
        <taxon>Babesiidae</taxon>
        <taxon>Babesia</taxon>
    </lineage>
</organism>
<dbReference type="Gene3D" id="3.40.50.10810">
    <property type="entry name" value="Tandem AAA-ATPase domain"/>
    <property type="match status" value="1"/>
</dbReference>
<dbReference type="InterPro" id="IPR049730">
    <property type="entry name" value="SNF2/RAD54-like_C"/>
</dbReference>
<dbReference type="Gene3D" id="1.20.5.170">
    <property type="match status" value="1"/>
</dbReference>
<dbReference type="InterPro" id="IPR001487">
    <property type="entry name" value="Bromodomain"/>
</dbReference>
<dbReference type="SMART" id="SM00297">
    <property type="entry name" value="BROMO"/>
    <property type="match status" value="1"/>
</dbReference>
<dbReference type="GO" id="GO:0003678">
    <property type="term" value="F:DNA helicase activity"/>
    <property type="evidence" value="ECO:0007669"/>
    <property type="project" value="UniProtKB-EC"/>
</dbReference>
<dbReference type="GO" id="GO:0005634">
    <property type="term" value="C:nucleus"/>
    <property type="evidence" value="ECO:0007669"/>
    <property type="project" value="UniProtKB-SubCell"/>
</dbReference>
<evidence type="ECO:0000256" key="10">
    <source>
        <dbReference type="PROSITE-ProRule" id="PRU00035"/>
    </source>
</evidence>
<keyword evidence="7 10" id="KW-0103">Bromodomain</keyword>
<comment type="subcellular location">
    <subcellularLocation>
        <location evidence="1">Nucleus</location>
    </subcellularLocation>
</comment>
<evidence type="ECO:0000259" key="11">
    <source>
        <dbReference type="PROSITE" id="PS50014"/>
    </source>
</evidence>
<dbReference type="Pfam" id="PF00271">
    <property type="entry name" value="Helicase_C"/>
    <property type="match status" value="1"/>
</dbReference>
<evidence type="ECO:0000256" key="7">
    <source>
        <dbReference type="ARBA" id="ARBA00023117"/>
    </source>
</evidence>
<dbReference type="Gene3D" id="3.40.50.300">
    <property type="entry name" value="P-loop containing nucleotide triphosphate hydrolases"/>
    <property type="match status" value="1"/>
</dbReference>
<keyword evidence="6" id="KW-0156">Chromatin regulator</keyword>
<dbReference type="GO" id="GO:0016787">
    <property type="term" value="F:hydrolase activity"/>
    <property type="evidence" value="ECO:0007669"/>
    <property type="project" value="UniProtKB-KW"/>
</dbReference>
<keyword evidence="15" id="KW-1185">Reference proteome</keyword>
<dbReference type="InterPro" id="IPR036427">
    <property type="entry name" value="Bromodomain-like_sf"/>
</dbReference>
<dbReference type="InterPro" id="IPR000330">
    <property type="entry name" value="SNF2_N"/>
</dbReference>
<feature type="domain" description="Helicase ATP-binding" evidence="12">
    <location>
        <begin position="395"/>
        <end position="563"/>
    </location>
</feature>
<evidence type="ECO:0000256" key="6">
    <source>
        <dbReference type="ARBA" id="ARBA00022853"/>
    </source>
</evidence>
<dbReference type="OrthoDB" id="5857104at2759"/>
<evidence type="ECO:0000259" key="13">
    <source>
        <dbReference type="PROSITE" id="PS51194"/>
    </source>
</evidence>
<dbReference type="SUPFAM" id="SSF52540">
    <property type="entry name" value="P-loop containing nucleoside triphosphate hydrolases"/>
    <property type="match status" value="2"/>
</dbReference>
<dbReference type="Proteomes" id="UP000002899">
    <property type="component" value="Chromosome II"/>
</dbReference>
<dbReference type="CDD" id="cd18793">
    <property type="entry name" value="SF2_C_SNF"/>
    <property type="match status" value="1"/>
</dbReference>
<dbReference type="PANTHER" id="PTHR10799">
    <property type="entry name" value="SNF2/RAD54 HELICASE FAMILY"/>
    <property type="match status" value="1"/>
</dbReference>
<dbReference type="EC" id="3.6.4.12" evidence="14"/>
<keyword evidence="4" id="KW-0347">Helicase</keyword>
<dbReference type="GO" id="GO:0003677">
    <property type="term" value="F:DNA binding"/>
    <property type="evidence" value="ECO:0007669"/>
    <property type="project" value="UniProtKB-KW"/>
</dbReference>
<dbReference type="AlphaFoldDB" id="A0A1R4AAD4"/>
<evidence type="ECO:0000256" key="8">
    <source>
        <dbReference type="ARBA" id="ARBA00023125"/>
    </source>
</evidence>
<keyword evidence="8" id="KW-0238">DNA-binding</keyword>
<dbReference type="SMART" id="SM00487">
    <property type="entry name" value="DEXDc"/>
    <property type="match status" value="1"/>
</dbReference>
<dbReference type="VEuPathDB" id="PiroplasmaDB:BMR1_02g02025"/>
<dbReference type="InterPro" id="IPR027417">
    <property type="entry name" value="P-loop_NTPase"/>
</dbReference>
<evidence type="ECO:0000259" key="12">
    <source>
        <dbReference type="PROSITE" id="PS51192"/>
    </source>
</evidence>
<keyword evidence="5" id="KW-0067">ATP-binding</keyword>
<dbReference type="InterPro" id="IPR014001">
    <property type="entry name" value="Helicase_ATP-bd"/>
</dbReference>
<dbReference type="Pfam" id="PF00176">
    <property type="entry name" value="SNF2-rel_dom"/>
    <property type="match status" value="1"/>
</dbReference>
<dbReference type="RefSeq" id="XP_021338166.1">
    <property type="nucleotide sequence ID" value="XM_021481533.1"/>
</dbReference>
<evidence type="ECO:0000256" key="2">
    <source>
        <dbReference type="ARBA" id="ARBA00022741"/>
    </source>
</evidence>
<dbReference type="FunFam" id="3.40.50.10810:FF:000005">
    <property type="entry name" value="Photoperiod-independent early flowering 1"/>
    <property type="match status" value="1"/>
</dbReference>
<keyword evidence="9" id="KW-0539">Nucleus</keyword>
<protein>
    <submittedName>
        <fullName evidence="14">Nuclear protein STH1/NPS1</fullName>
        <ecNumber evidence="14">3.6.4.12</ecNumber>
    </submittedName>
</protein>
<gene>
    <name evidence="14" type="ORF">BMR1_02g02025</name>
</gene>
<evidence type="ECO:0000256" key="5">
    <source>
        <dbReference type="ARBA" id="ARBA00022840"/>
    </source>
</evidence>
<proteinExistence type="predicted"/>
<dbReference type="CDD" id="cd04369">
    <property type="entry name" value="Bromodomain"/>
    <property type="match status" value="1"/>
</dbReference>
<dbReference type="Pfam" id="PF00439">
    <property type="entry name" value="Bromodomain"/>
    <property type="match status" value="1"/>
</dbReference>